<dbReference type="OrthoDB" id="1717299at2759"/>
<dbReference type="InterPro" id="IPR053151">
    <property type="entry name" value="RNase_H-like"/>
</dbReference>
<dbReference type="EMBL" id="JABFAD010000001">
    <property type="protein sequence ID" value="MBA0790478.1"/>
    <property type="molecule type" value="Genomic_DNA"/>
</dbReference>
<dbReference type="GO" id="GO:0003676">
    <property type="term" value="F:nucleic acid binding"/>
    <property type="evidence" value="ECO:0007669"/>
    <property type="project" value="InterPro"/>
</dbReference>
<dbReference type="InterPro" id="IPR002156">
    <property type="entry name" value="RNaseH_domain"/>
</dbReference>
<evidence type="ECO:0000313" key="2">
    <source>
        <dbReference type="EMBL" id="MBA0790478.1"/>
    </source>
</evidence>
<proteinExistence type="predicted"/>
<feature type="non-terminal residue" evidence="2">
    <location>
        <position position="264"/>
    </location>
</feature>
<dbReference type="PANTHER" id="PTHR47723:SF21">
    <property type="entry name" value="POLYNUCLEOTIDYL TRANSFERASE, RIBONUCLEASE H-LIKE SUPERFAMILY PROTEIN"/>
    <property type="match status" value="1"/>
</dbReference>
<dbReference type="Proteomes" id="UP000593560">
    <property type="component" value="Unassembled WGS sequence"/>
</dbReference>
<protein>
    <recommendedName>
        <fullName evidence="1">RNase H type-1 domain-containing protein</fullName>
    </recommendedName>
</protein>
<sequence>MLQRHQAATSPFSLVRDIKQFCARTMQVEIRHIPREANQIANMMAKLAGNGQHELLVYNSAPLAVLHLLGSPRIWKACIINYLLSNIDAERILSVPLARSVQNDMLIWEVKNIDEYTVHSGYKLLLDISMPPNDSTEYKSLYKKLWRIKNLYNKRIAVSPNCPCCRIGQESTLHAIFECEIARRAIQLAEDMGFQSIEIEGDAHMIIRRLIDAQMGRSIIGTYIIDGKQVVACFGAFRFRFCSKNINLVAHQQATKSFDFNEKT</sequence>
<evidence type="ECO:0000313" key="3">
    <source>
        <dbReference type="Proteomes" id="UP000593560"/>
    </source>
</evidence>
<accession>A0A7J9FZA6</accession>
<reference evidence="2 3" key="1">
    <citation type="journal article" date="2019" name="Genome Biol. Evol.">
        <title>Insights into the evolution of the New World diploid cottons (Gossypium, subgenus Houzingenia) based on genome sequencing.</title>
        <authorList>
            <person name="Grover C.E."/>
            <person name="Arick M.A. 2nd"/>
            <person name="Thrash A."/>
            <person name="Conover J.L."/>
            <person name="Sanders W.S."/>
            <person name="Peterson D.G."/>
            <person name="Frelichowski J.E."/>
            <person name="Scheffler J.A."/>
            <person name="Scheffler B.E."/>
            <person name="Wendel J.F."/>
        </authorList>
    </citation>
    <scope>NUCLEOTIDE SEQUENCE [LARGE SCALE GENOMIC DNA]</scope>
    <source>
        <strain evidence="2">0</strain>
        <tissue evidence="2">Leaf</tissue>
    </source>
</reference>
<gene>
    <name evidence="2" type="ORF">Gohar_015124</name>
</gene>
<name>A0A7J9FZA6_9ROSI</name>
<dbReference type="AlphaFoldDB" id="A0A7J9FZA6"/>
<evidence type="ECO:0000259" key="1">
    <source>
        <dbReference type="Pfam" id="PF13456"/>
    </source>
</evidence>
<dbReference type="PANTHER" id="PTHR47723">
    <property type="entry name" value="OS05G0353850 PROTEIN"/>
    <property type="match status" value="1"/>
</dbReference>
<dbReference type="Pfam" id="PF13456">
    <property type="entry name" value="RVT_3"/>
    <property type="match status" value="1"/>
</dbReference>
<comment type="caution">
    <text evidence="2">The sequence shown here is derived from an EMBL/GenBank/DDBJ whole genome shotgun (WGS) entry which is preliminary data.</text>
</comment>
<organism evidence="2 3">
    <name type="scientific">Gossypium harknessii</name>
    <dbReference type="NCBI Taxonomy" id="34285"/>
    <lineage>
        <taxon>Eukaryota</taxon>
        <taxon>Viridiplantae</taxon>
        <taxon>Streptophyta</taxon>
        <taxon>Embryophyta</taxon>
        <taxon>Tracheophyta</taxon>
        <taxon>Spermatophyta</taxon>
        <taxon>Magnoliopsida</taxon>
        <taxon>eudicotyledons</taxon>
        <taxon>Gunneridae</taxon>
        <taxon>Pentapetalae</taxon>
        <taxon>rosids</taxon>
        <taxon>malvids</taxon>
        <taxon>Malvales</taxon>
        <taxon>Malvaceae</taxon>
        <taxon>Malvoideae</taxon>
        <taxon>Gossypium</taxon>
    </lineage>
</organism>
<dbReference type="GO" id="GO:0004523">
    <property type="term" value="F:RNA-DNA hybrid ribonuclease activity"/>
    <property type="evidence" value="ECO:0007669"/>
    <property type="project" value="InterPro"/>
</dbReference>
<keyword evidence="3" id="KW-1185">Reference proteome</keyword>
<feature type="domain" description="RNase H type-1" evidence="1">
    <location>
        <begin position="183"/>
        <end position="256"/>
    </location>
</feature>